<dbReference type="InterPro" id="IPR036237">
    <property type="entry name" value="Xyl_isomerase-like_sf"/>
</dbReference>
<sequence length="281" mass="31281">MIPTLNPMTTGGHVPFIDFLDAAYEAGFPAIEYSIEPFAQVASEQSEAAAIELLTSRNLQIGSFMLPVEFRKDEHTFQEQLKELSKLASLARKLGTDRCCTWMLPSTDEPVAEYTSRFIRRLRACAKVLGDQGIRFGIEWVGPKTMRTMKHDFIHTIPGTLEFIDAIGENNTGLLFDSFHWFTSHASIEDILGLTEQQIVLVHINDAPNKPKDEQIDMERLLPGEGIIDLAGMLGALRKIGYNHAVSVETFGTELPNMHPNEAAIKTKAAVDRVLGNIRSI</sequence>
<dbReference type="AlphaFoldDB" id="A0A6B8RI41"/>
<proteinExistence type="predicted"/>
<dbReference type="RefSeq" id="WP_155700239.1">
    <property type="nucleotide sequence ID" value="NZ_CP034235.1"/>
</dbReference>
<feature type="domain" description="Xylose isomerase-like TIM barrel" evidence="1">
    <location>
        <begin position="20"/>
        <end position="266"/>
    </location>
</feature>
<gene>
    <name evidence="2" type="ORF">EHS13_10145</name>
</gene>
<dbReference type="GO" id="GO:0016853">
    <property type="term" value="F:isomerase activity"/>
    <property type="evidence" value="ECO:0007669"/>
    <property type="project" value="UniProtKB-KW"/>
</dbReference>
<dbReference type="EMBL" id="CP034235">
    <property type="protein sequence ID" value="QGQ95222.1"/>
    <property type="molecule type" value="Genomic_DNA"/>
</dbReference>
<dbReference type="Proteomes" id="UP000426246">
    <property type="component" value="Chromosome"/>
</dbReference>
<name>A0A6B8RI41_9BACL</name>
<dbReference type="KEGG" id="ppsc:EHS13_10145"/>
<dbReference type="Pfam" id="PF01261">
    <property type="entry name" value="AP_endonuc_2"/>
    <property type="match status" value="1"/>
</dbReference>
<dbReference type="PANTHER" id="PTHR12110">
    <property type="entry name" value="HYDROXYPYRUVATE ISOMERASE"/>
    <property type="match status" value="1"/>
</dbReference>
<dbReference type="OrthoDB" id="9782626at2"/>
<dbReference type="SUPFAM" id="SSF51658">
    <property type="entry name" value="Xylose isomerase-like"/>
    <property type="match status" value="1"/>
</dbReference>
<evidence type="ECO:0000313" key="2">
    <source>
        <dbReference type="EMBL" id="QGQ95222.1"/>
    </source>
</evidence>
<dbReference type="InterPro" id="IPR050312">
    <property type="entry name" value="IolE/XylAMocC-like"/>
</dbReference>
<evidence type="ECO:0000313" key="3">
    <source>
        <dbReference type="Proteomes" id="UP000426246"/>
    </source>
</evidence>
<dbReference type="InterPro" id="IPR013022">
    <property type="entry name" value="Xyl_isomerase-like_TIM-brl"/>
</dbReference>
<keyword evidence="2" id="KW-0413">Isomerase</keyword>
<reference evidence="3" key="1">
    <citation type="submission" date="2018-11" db="EMBL/GenBank/DDBJ databases">
        <title>Complete genome sequence of Paenibacillus sp. ML311-T8.</title>
        <authorList>
            <person name="Nam Y.-D."/>
            <person name="Kang J."/>
            <person name="Chung W.-H."/>
            <person name="Park Y.S."/>
        </authorList>
    </citation>
    <scope>NUCLEOTIDE SEQUENCE [LARGE SCALE GENOMIC DNA]</scope>
    <source>
        <strain evidence="3">ML311-T8</strain>
    </source>
</reference>
<accession>A0A6B8RI41</accession>
<protein>
    <submittedName>
        <fullName evidence="2">Sugar phosphate isomerase/epimerase</fullName>
    </submittedName>
</protein>
<evidence type="ECO:0000259" key="1">
    <source>
        <dbReference type="Pfam" id="PF01261"/>
    </source>
</evidence>
<keyword evidence="3" id="KW-1185">Reference proteome</keyword>
<dbReference type="PANTHER" id="PTHR12110:SF21">
    <property type="entry name" value="XYLOSE ISOMERASE-LIKE TIM BARREL DOMAIN-CONTAINING PROTEIN"/>
    <property type="match status" value="1"/>
</dbReference>
<dbReference type="Gene3D" id="3.20.20.150">
    <property type="entry name" value="Divalent-metal-dependent TIM barrel enzymes"/>
    <property type="match status" value="1"/>
</dbReference>
<organism evidence="2 3">
    <name type="scientific">Paenibacillus psychroresistens</name>
    <dbReference type="NCBI Taxonomy" id="1778678"/>
    <lineage>
        <taxon>Bacteria</taxon>
        <taxon>Bacillati</taxon>
        <taxon>Bacillota</taxon>
        <taxon>Bacilli</taxon>
        <taxon>Bacillales</taxon>
        <taxon>Paenibacillaceae</taxon>
        <taxon>Paenibacillus</taxon>
    </lineage>
</organism>